<dbReference type="PROSITE" id="PS00010">
    <property type="entry name" value="ASX_HYDROXYL"/>
    <property type="match status" value="1"/>
</dbReference>
<gene>
    <name evidence="8" type="ORF">BSL78_11722</name>
</gene>
<evidence type="ECO:0000256" key="3">
    <source>
        <dbReference type="ARBA" id="ARBA00023157"/>
    </source>
</evidence>
<evidence type="ECO:0000256" key="1">
    <source>
        <dbReference type="ARBA" id="ARBA00022536"/>
    </source>
</evidence>
<evidence type="ECO:0000313" key="9">
    <source>
        <dbReference type="Proteomes" id="UP000230750"/>
    </source>
</evidence>
<keyword evidence="4" id="KW-0325">Glycoprotein</keyword>
<organism evidence="8 9">
    <name type="scientific">Stichopus japonicus</name>
    <name type="common">Sea cucumber</name>
    <dbReference type="NCBI Taxonomy" id="307972"/>
    <lineage>
        <taxon>Eukaryota</taxon>
        <taxon>Metazoa</taxon>
        <taxon>Echinodermata</taxon>
        <taxon>Eleutherozoa</taxon>
        <taxon>Echinozoa</taxon>
        <taxon>Holothuroidea</taxon>
        <taxon>Aspidochirotacea</taxon>
        <taxon>Aspidochirotida</taxon>
        <taxon>Stichopodidae</taxon>
        <taxon>Apostichopus</taxon>
    </lineage>
</organism>
<dbReference type="AlphaFoldDB" id="A0A2G8KTY6"/>
<dbReference type="InterPro" id="IPR003410">
    <property type="entry name" value="HYR_dom"/>
</dbReference>
<comment type="caution">
    <text evidence="8">The sequence shown here is derived from an EMBL/GenBank/DDBJ whole genome shotgun (WGS) entry which is preliminary data.</text>
</comment>
<dbReference type="SMART" id="SM00179">
    <property type="entry name" value="EGF_CA"/>
    <property type="match status" value="1"/>
</dbReference>
<feature type="domain" description="HYR" evidence="7">
    <location>
        <begin position="193"/>
        <end position="276"/>
    </location>
</feature>
<dbReference type="Pfam" id="PF02494">
    <property type="entry name" value="HYR"/>
    <property type="match status" value="6"/>
</dbReference>
<protein>
    <recommendedName>
        <fullName evidence="10">Hyalin</fullName>
    </recommendedName>
</protein>
<feature type="disulfide bond" evidence="5">
    <location>
        <begin position="429"/>
        <end position="438"/>
    </location>
</feature>
<dbReference type="Pfam" id="PF00008">
    <property type="entry name" value="EGF"/>
    <property type="match status" value="1"/>
</dbReference>
<feature type="domain" description="HYR" evidence="7">
    <location>
        <begin position="445"/>
        <end position="528"/>
    </location>
</feature>
<dbReference type="PROSITE" id="PS00022">
    <property type="entry name" value="EGF_1"/>
    <property type="match status" value="3"/>
</dbReference>
<dbReference type="InterPro" id="IPR001881">
    <property type="entry name" value="EGF-like_Ca-bd_dom"/>
</dbReference>
<keyword evidence="1 5" id="KW-0245">EGF-like domain</keyword>
<accession>A0A2G8KTY6</accession>
<keyword evidence="3 5" id="KW-1015">Disulfide bond</keyword>
<evidence type="ECO:0000256" key="5">
    <source>
        <dbReference type="PROSITE-ProRule" id="PRU00076"/>
    </source>
</evidence>
<dbReference type="PROSITE" id="PS50825">
    <property type="entry name" value="HYR"/>
    <property type="match status" value="4"/>
</dbReference>
<evidence type="ECO:0000313" key="8">
    <source>
        <dbReference type="EMBL" id="PIK51400.1"/>
    </source>
</evidence>
<feature type="domain" description="HYR" evidence="7">
    <location>
        <begin position="1"/>
        <end position="70"/>
    </location>
</feature>
<evidence type="ECO:0000256" key="4">
    <source>
        <dbReference type="ARBA" id="ARBA00023180"/>
    </source>
</evidence>
<dbReference type="EMBL" id="MRZV01000375">
    <property type="protein sequence ID" value="PIK51400.1"/>
    <property type="molecule type" value="Genomic_DNA"/>
</dbReference>
<dbReference type="STRING" id="307972.A0A2G8KTY6"/>
<evidence type="ECO:0000259" key="7">
    <source>
        <dbReference type="PROSITE" id="PS50825"/>
    </source>
</evidence>
<dbReference type="GO" id="GO:0005509">
    <property type="term" value="F:calcium ion binding"/>
    <property type="evidence" value="ECO:0007669"/>
    <property type="project" value="InterPro"/>
</dbReference>
<dbReference type="InterPro" id="IPR000152">
    <property type="entry name" value="EGF-type_Asp/Asn_hydroxyl_site"/>
</dbReference>
<feature type="domain" description="EGF-like" evidence="6">
    <location>
        <begin position="152"/>
        <end position="188"/>
    </location>
</feature>
<dbReference type="SMART" id="SM00181">
    <property type="entry name" value="EGF"/>
    <property type="match status" value="4"/>
</dbReference>
<dbReference type="CDD" id="cd00054">
    <property type="entry name" value="EGF_CA"/>
    <property type="match status" value="2"/>
</dbReference>
<dbReference type="InterPro" id="IPR000742">
    <property type="entry name" value="EGF"/>
</dbReference>
<dbReference type="Gene3D" id="2.10.25.10">
    <property type="entry name" value="Laminin"/>
    <property type="match status" value="2"/>
</dbReference>
<dbReference type="PROSITE" id="PS01186">
    <property type="entry name" value="EGF_2"/>
    <property type="match status" value="1"/>
</dbReference>
<reference evidence="8 9" key="1">
    <citation type="journal article" date="2017" name="PLoS Biol.">
        <title>The sea cucumber genome provides insights into morphological evolution and visceral regeneration.</title>
        <authorList>
            <person name="Zhang X."/>
            <person name="Sun L."/>
            <person name="Yuan J."/>
            <person name="Sun Y."/>
            <person name="Gao Y."/>
            <person name="Zhang L."/>
            <person name="Li S."/>
            <person name="Dai H."/>
            <person name="Hamel J.F."/>
            <person name="Liu C."/>
            <person name="Yu Y."/>
            <person name="Liu S."/>
            <person name="Lin W."/>
            <person name="Guo K."/>
            <person name="Jin S."/>
            <person name="Xu P."/>
            <person name="Storey K.B."/>
            <person name="Huan P."/>
            <person name="Zhang T."/>
            <person name="Zhou Y."/>
            <person name="Zhang J."/>
            <person name="Lin C."/>
            <person name="Li X."/>
            <person name="Xing L."/>
            <person name="Huo D."/>
            <person name="Sun M."/>
            <person name="Wang L."/>
            <person name="Mercier A."/>
            <person name="Li F."/>
            <person name="Yang H."/>
            <person name="Xiang J."/>
        </authorList>
    </citation>
    <scope>NUCLEOTIDE SEQUENCE [LARGE SCALE GENOMIC DNA]</scope>
    <source>
        <strain evidence="8">Shaxun</strain>
        <tissue evidence="8">Muscle</tissue>
    </source>
</reference>
<keyword evidence="2" id="KW-0677">Repeat</keyword>
<keyword evidence="9" id="KW-1185">Reference proteome</keyword>
<dbReference type="PANTHER" id="PTHR24273:SF32">
    <property type="entry name" value="HYALIN"/>
    <property type="match status" value="1"/>
</dbReference>
<evidence type="ECO:0008006" key="10">
    <source>
        <dbReference type="Google" id="ProtNLM"/>
    </source>
</evidence>
<sequence>MTSMSWLSEGGANVIWPEPSAVDDSGSVFVASQTHRSGDFFPLGTALVIYQFNDTSGNSAYCLFIVSVLVENSPPVCSPECPEDIDVVTDSDLDFTRVFWNELYRSCNYTVSSSHESGNFFLTGTETVSLEFREGRELVSSCTFEVTVTRGFRTFCSSSPCQNLGTCQDLRDRYECICPRGFAGANCENLISVDTVAPVITFCPMDVSTMTLNGDTSVPVIWRMPQALDNSGTVVVSDQTHYSGDDFAVGVTTVLYEFCDPHGNKAMCQFRVVVDNPEECNIRCPSDIVTSAEVGVEFVQVRWEQPSTMCSYIVSSSPLPGSFFVTGPTPVTVMLLNNSGAVADQCSFTVDVRSVVTFDPCLDPNVCGTGQCIVDSASTDGFRCECTRCYIGEYCQRALPVANPCSSGANLCQNGATCSFTDCEFVCTCTDQYTGMYCDIERVQIDTIAPTIIGCPVDITRTVNAEAEEAVVMWDRIRYIDQSGTAYFVHSSHQSGDSFPLGLTTVTSIYSDASMNFAYCNFNVIVRQVGVMCDTNICPEDIMQFNTGNLKFMEVFWNQVNEVCNLRVESRPQTGDLFPIGVTRVTWMMYDSDNSPQSGCVFTVTVTDDFTNVCFREPCESGQCRPNPNQLDGYECICSADSPDCTDVGFLIGGEDVQAPTVLSCSNLIHFVEKGNTYLELMWTAPRAIDNAGSVFTQASHSPPYNFTLGVTEIEYNFTDTTGNLARCALNVTIEEKDTTPPTITGCPVGYITPANPDSLLYVEVEYPSLSASDISGIKELRITPPLPNNNALSGNFLVGRDTSGSGSLSTTRTTLLPAAW</sequence>
<feature type="domain" description="HYR" evidence="7">
    <location>
        <begin position="655"/>
        <end position="736"/>
    </location>
</feature>
<dbReference type="PROSITE" id="PS50026">
    <property type="entry name" value="EGF_3"/>
    <property type="match status" value="2"/>
</dbReference>
<dbReference type="PANTHER" id="PTHR24273">
    <property type="entry name" value="FI04643P-RELATED"/>
    <property type="match status" value="1"/>
</dbReference>
<dbReference type="SUPFAM" id="SSF57196">
    <property type="entry name" value="EGF/Laminin"/>
    <property type="match status" value="2"/>
</dbReference>
<comment type="caution">
    <text evidence="5">Lacks conserved residue(s) required for the propagation of feature annotation.</text>
</comment>
<evidence type="ECO:0000259" key="6">
    <source>
        <dbReference type="PROSITE" id="PS50026"/>
    </source>
</evidence>
<proteinExistence type="predicted"/>
<evidence type="ECO:0000256" key="2">
    <source>
        <dbReference type="ARBA" id="ARBA00022737"/>
    </source>
</evidence>
<dbReference type="FunFam" id="2.10.25.10:FF:000143">
    <property type="entry name" value="Protein crumbs 1"/>
    <property type="match status" value="1"/>
</dbReference>
<dbReference type="Proteomes" id="UP000230750">
    <property type="component" value="Unassembled WGS sequence"/>
</dbReference>
<dbReference type="OrthoDB" id="430340at2759"/>
<name>A0A2G8KTY6_STIJA</name>
<feature type="domain" description="EGF-like" evidence="6">
    <location>
        <begin position="401"/>
        <end position="439"/>
    </location>
</feature>
<feature type="disulfide bond" evidence="5">
    <location>
        <begin position="178"/>
        <end position="187"/>
    </location>
</feature>